<dbReference type="AlphaFoldDB" id="A0A3M7RSB5"/>
<name>A0A3M7RSB5_BRAPC</name>
<reference evidence="1 2" key="1">
    <citation type="journal article" date="2018" name="Sci. Rep.">
        <title>Genomic signatures of local adaptation to the degree of environmental predictability in rotifers.</title>
        <authorList>
            <person name="Franch-Gras L."/>
            <person name="Hahn C."/>
            <person name="Garcia-Roger E.M."/>
            <person name="Carmona M.J."/>
            <person name="Serra M."/>
            <person name="Gomez A."/>
        </authorList>
    </citation>
    <scope>NUCLEOTIDE SEQUENCE [LARGE SCALE GENOMIC DNA]</scope>
    <source>
        <strain evidence="1">HYR1</strain>
    </source>
</reference>
<dbReference type="EMBL" id="REGN01002738">
    <property type="protein sequence ID" value="RNA26466.1"/>
    <property type="molecule type" value="Genomic_DNA"/>
</dbReference>
<comment type="caution">
    <text evidence="1">The sequence shown here is derived from an EMBL/GenBank/DDBJ whole genome shotgun (WGS) entry which is preliminary data.</text>
</comment>
<evidence type="ECO:0000313" key="1">
    <source>
        <dbReference type="EMBL" id="RNA26466.1"/>
    </source>
</evidence>
<dbReference type="Proteomes" id="UP000276133">
    <property type="component" value="Unassembled WGS sequence"/>
</dbReference>
<proteinExistence type="predicted"/>
<accession>A0A3M7RSB5</accession>
<evidence type="ECO:0000313" key="2">
    <source>
        <dbReference type="Proteomes" id="UP000276133"/>
    </source>
</evidence>
<keyword evidence="2" id="KW-1185">Reference proteome</keyword>
<sequence length="63" mass="7566">MIKTQSAHRNILFFCKTEQNEQIILIKVQHFFKFKISPTLKQNAEKNMKKNLNVFDIHCIFLN</sequence>
<gene>
    <name evidence="1" type="ORF">BpHYR1_047602</name>
</gene>
<protein>
    <submittedName>
        <fullName evidence="1">Uncharacterized protein</fullName>
    </submittedName>
</protein>
<organism evidence="1 2">
    <name type="scientific">Brachionus plicatilis</name>
    <name type="common">Marine rotifer</name>
    <name type="synonym">Brachionus muelleri</name>
    <dbReference type="NCBI Taxonomy" id="10195"/>
    <lineage>
        <taxon>Eukaryota</taxon>
        <taxon>Metazoa</taxon>
        <taxon>Spiralia</taxon>
        <taxon>Gnathifera</taxon>
        <taxon>Rotifera</taxon>
        <taxon>Eurotatoria</taxon>
        <taxon>Monogononta</taxon>
        <taxon>Pseudotrocha</taxon>
        <taxon>Ploima</taxon>
        <taxon>Brachionidae</taxon>
        <taxon>Brachionus</taxon>
    </lineage>
</organism>